<evidence type="ECO:0000313" key="2">
    <source>
        <dbReference type="Proteomes" id="UP000053617"/>
    </source>
</evidence>
<dbReference type="OrthoDB" id="422362at2759"/>
<dbReference type="Proteomes" id="UP000053617">
    <property type="component" value="Unassembled WGS sequence"/>
</dbReference>
<protein>
    <submittedName>
        <fullName evidence="1">Uncharacterized protein</fullName>
    </submittedName>
</protein>
<keyword evidence="2" id="KW-1185">Reference proteome</keyword>
<gene>
    <name evidence="1" type="ORF">Z518_09755</name>
</gene>
<evidence type="ECO:0000313" key="1">
    <source>
        <dbReference type="EMBL" id="KIX00690.1"/>
    </source>
</evidence>
<accession>A0A0D2IVF7</accession>
<name>A0A0D2IVF7_9EURO</name>
<dbReference type="AlphaFoldDB" id="A0A0D2IVF7"/>
<dbReference type="GeneID" id="25297826"/>
<organism evidence="1 2">
    <name type="scientific">Rhinocladiella mackenziei CBS 650.93</name>
    <dbReference type="NCBI Taxonomy" id="1442369"/>
    <lineage>
        <taxon>Eukaryota</taxon>
        <taxon>Fungi</taxon>
        <taxon>Dikarya</taxon>
        <taxon>Ascomycota</taxon>
        <taxon>Pezizomycotina</taxon>
        <taxon>Eurotiomycetes</taxon>
        <taxon>Chaetothyriomycetidae</taxon>
        <taxon>Chaetothyriales</taxon>
        <taxon>Herpotrichiellaceae</taxon>
        <taxon>Rhinocladiella</taxon>
    </lineage>
</organism>
<dbReference type="RefSeq" id="XP_013267826.1">
    <property type="nucleotide sequence ID" value="XM_013412372.1"/>
</dbReference>
<dbReference type="STRING" id="1442369.A0A0D2IVF7"/>
<dbReference type="HOGENOM" id="CLU_1086441_0_0_1"/>
<sequence>MPPVAILYQVCEPRVINGVRKLKKPDGYKDSGADIADVPKSANANVVTLEQYSYPQRDEDGAFLIPKAALEKGATLLWANTILFTSHPLQTSSAIDPHASHLVEQYDVKPMSAVYYGRKELSPCDHGRQIPESSSILPTKESPIAMLQEFLTGQEGTVTVIAPSKDTPNYWVMPIVVRFNHDNGIATYKRRGAATSHSRVPLSDELKQNLPYAKVSEGCIRIARFLGVMAPIWVGVRCFTETSDFKFAAFDVSMKL</sequence>
<dbReference type="VEuPathDB" id="FungiDB:Z518_09755"/>
<dbReference type="EMBL" id="KN847482">
    <property type="protein sequence ID" value="KIX00690.1"/>
    <property type="molecule type" value="Genomic_DNA"/>
</dbReference>
<proteinExistence type="predicted"/>
<reference evidence="1 2" key="1">
    <citation type="submission" date="2015-01" db="EMBL/GenBank/DDBJ databases">
        <title>The Genome Sequence of Rhinocladiella mackenzie CBS 650.93.</title>
        <authorList>
            <consortium name="The Broad Institute Genomics Platform"/>
            <person name="Cuomo C."/>
            <person name="de Hoog S."/>
            <person name="Gorbushina A."/>
            <person name="Stielow B."/>
            <person name="Teixiera M."/>
            <person name="Abouelleil A."/>
            <person name="Chapman S.B."/>
            <person name="Priest M."/>
            <person name="Young S.K."/>
            <person name="Wortman J."/>
            <person name="Nusbaum C."/>
            <person name="Birren B."/>
        </authorList>
    </citation>
    <scope>NUCLEOTIDE SEQUENCE [LARGE SCALE GENOMIC DNA]</scope>
    <source>
        <strain evidence="1 2">CBS 650.93</strain>
    </source>
</reference>